<comment type="caution">
    <text evidence="1">The sequence shown here is derived from an EMBL/GenBank/DDBJ whole genome shotgun (WGS) entry which is preliminary data.</text>
</comment>
<protein>
    <submittedName>
        <fullName evidence="1">Uncharacterized protein</fullName>
    </submittedName>
</protein>
<sequence length="88" mass="9865">MTKEFPEIKIDECNAIQLQVYDGTFGILSLRLAGGSTPTWYKKWVHNSVYKNNVAVPQKKAVPMAVRLGDKSTAIEALEETLRQLKGE</sequence>
<name>A0A0F9IL29_9ZZZZ</name>
<gene>
    <name evidence="1" type="ORF">LCGC14_1565920</name>
</gene>
<organism evidence="1">
    <name type="scientific">marine sediment metagenome</name>
    <dbReference type="NCBI Taxonomy" id="412755"/>
    <lineage>
        <taxon>unclassified sequences</taxon>
        <taxon>metagenomes</taxon>
        <taxon>ecological metagenomes</taxon>
    </lineage>
</organism>
<proteinExistence type="predicted"/>
<dbReference type="AlphaFoldDB" id="A0A0F9IL29"/>
<dbReference type="EMBL" id="LAZR01012150">
    <property type="protein sequence ID" value="KKM32243.1"/>
    <property type="molecule type" value="Genomic_DNA"/>
</dbReference>
<accession>A0A0F9IL29</accession>
<reference evidence="1" key="1">
    <citation type="journal article" date="2015" name="Nature">
        <title>Complex archaea that bridge the gap between prokaryotes and eukaryotes.</title>
        <authorList>
            <person name="Spang A."/>
            <person name="Saw J.H."/>
            <person name="Jorgensen S.L."/>
            <person name="Zaremba-Niedzwiedzka K."/>
            <person name="Martijn J."/>
            <person name="Lind A.E."/>
            <person name="van Eijk R."/>
            <person name="Schleper C."/>
            <person name="Guy L."/>
            <person name="Ettema T.J."/>
        </authorList>
    </citation>
    <scope>NUCLEOTIDE SEQUENCE</scope>
</reference>
<evidence type="ECO:0000313" key="1">
    <source>
        <dbReference type="EMBL" id="KKM32243.1"/>
    </source>
</evidence>